<dbReference type="InterPro" id="IPR003175">
    <property type="entry name" value="CDI_dom"/>
</dbReference>
<accession>A0AAP0RZ16</accession>
<feature type="compositionally biased region" description="Basic and acidic residues" evidence="5">
    <location>
        <begin position="123"/>
        <end position="136"/>
    </location>
</feature>
<feature type="compositionally biased region" description="Low complexity" evidence="5">
    <location>
        <begin position="188"/>
        <end position="200"/>
    </location>
</feature>
<gene>
    <name evidence="7" type="ORF">L1049_016027</name>
</gene>
<dbReference type="GO" id="GO:0004861">
    <property type="term" value="F:cyclin-dependent protein serine/threonine kinase inhibitor activity"/>
    <property type="evidence" value="ECO:0007669"/>
    <property type="project" value="InterPro"/>
</dbReference>
<keyword evidence="8" id="KW-1185">Reference proteome</keyword>
<evidence type="ECO:0000256" key="3">
    <source>
        <dbReference type="ARBA" id="ARBA00023013"/>
    </source>
</evidence>
<proteinExistence type="inferred from homology"/>
<feature type="compositionally biased region" description="Polar residues" evidence="5">
    <location>
        <begin position="83"/>
        <end position="100"/>
    </location>
</feature>
<evidence type="ECO:0000256" key="1">
    <source>
        <dbReference type="ARBA" id="ARBA00004642"/>
    </source>
</evidence>
<evidence type="ECO:0000256" key="2">
    <source>
        <dbReference type="ARBA" id="ARBA00010274"/>
    </source>
</evidence>
<keyword evidence="4" id="KW-0131">Cell cycle</keyword>
<comment type="caution">
    <text evidence="7">The sequence shown here is derived from an EMBL/GenBank/DDBJ whole genome shotgun (WGS) entry which is preliminary data.</text>
</comment>
<dbReference type="Proteomes" id="UP001415857">
    <property type="component" value="Unassembled WGS sequence"/>
</dbReference>
<evidence type="ECO:0000259" key="6">
    <source>
        <dbReference type="Pfam" id="PF02234"/>
    </source>
</evidence>
<evidence type="ECO:0000313" key="7">
    <source>
        <dbReference type="EMBL" id="KAK9287592.1"/>
    </source>
</evidence>
<protein>
    <recommendedName>
        <fullName evidence="6">Cyclin-dependent kinase inhibitor domain-containing protein</fullName>
    </recommendedName>
</protein>
<dbReference type="AlphaFoldDB" id="A0AAP0RZ16"/>
<dbReference type="PANTHER" id="PTHR46776">
    <property type="entry name" value="CYCLIN-DEPENDENT KINASE INHIBITOR 4-RELATED"/>
    <property type="match status" value="1"/>
</dbReference>
<feature type="region of interest" description="Disordered" evidence="5">
    <location>
        <begin position="168"/>
        <end position="200"/>
    </location>
</feature>
<dbReference type="GO" id="GO:0051726">
    <property type="term" value="P:regulation of cell cycle"/>
    <property type="evidence" value="ECO:0007669"/>
    <property type="project" value="InterPro"/>
</dbReference>
<evidence type="ECO:0000256" key="5">
    <source>
        <dbReference type="SAM" id="MobiDB-lite"/>
    </source>
</evidence>
<dbReference type="Pfam" id="PF02234">
    <property type="entry name" value="CDI"/>
    <property type="match status" value="1"/>
</dbReference>
<reference evidence="7 8" key="1">
    <citation type="journal article" date="2024" name="Plant J.">
        <title>Genome sequences and population genomics reveal climatic adaptation and genomic divergence between two closely related sweetgum species.</title>
        <authorList>
            <person name="Xu W.Q."/>
            <person name="Ren C.Q."/>
            <person name="Zhang X.Y."/>
            <person name="Comes H.P."/>
            <person name="Liu X.H."/>
            <person name="Li Y.G."/>
            <person name="Kettle C.J."/>
            <person name="Jalonen R."/>
            <person name="Gaisberger H."/>
            <person name="Ma Y.Z."/>
            <person name="Qiu Y.X."/>
        </authorList>
    </citation>
    <scope>NUCLEOTIDE SEQUENCE [LARGE SCALE GENOMIC DNA]</scope>
    <source>
        <strain evidence="7">Hangzhou</strain>
    </source>
</reference>
<keyword evidence="3" id="KW-0649">Protein kinase inhibitor</keyword>
<comment type="subcellular location">
    <subcellularLocation>
        <location evidence="1">Nucleus</location>
        <location evidence="1">Nucleoplasm</location>
    </subcellularLocation>
</comment>
<evidence type="ECO:0000313" key="8">
    <source>
        <dbReference type="Proteomes" id="UP001415857"/>
    </source>
</evidence>
<dbReference type="InterPro" id="IPR044898">
    <property type="entry name" value="CDI_dom_sf"/>
</dbReference>
<organism evidence="7 8">
    <name type="scientific">Liquidambar formosana</name>
    <name type="common">Formosan gum</name>
    <dbReference type="NCBI Taxonomy" id="63359"/>
    <lineage>
        <taxon>Eukaryota</taxon>
        <taxon>Viridiplantae</taxon>
        <taxon>Streptophyta</taxon>
        <taxon>Embryophyta</taxon>
        <taxon>Tracheophyta</taxon>
        <taxon>Spermatophyta</taxon>
        <taxon>Magnoliopsida</taxon>
        <taxon>eudicotyledons</taxon>
        <taxon>Gunneridae</taxon>
        <taxon>Pentapetalae</taxon>
        <taxon>Saxifragales</taxon>
        <taxon>Altingiaceae</taxon>
        <taxon>Liquidambar</taxon>
    </lineage>
</organism>
<dbReference type="GO" id="GO:0005654">
    <property type="term" value="C:nucleoplasm"/>
    <property type="evidence" value="ECO:0007669"/>
    <property type="project" value="UniProtKB-SubCell"/>
</dbReference>
<sequence length="310" mass="34676">MGKYMRKGKTTGEVAVMEVSQSSLGVRTRAKTLALQRLQKSAAAAAAAAAAPASSGSYLQLRSRRLEKPPALVAGHDSKRQRQTTPKESCIQNPNPNPRASSRLRVAGSVTSGSVGCLNEEGQSTKEEEATQKVEGKEEETQEENNNNNNIDGGIEASFGENVLEFEGRERSTRESTPCSLIRDPDTIRTPGSTTRPTTSIETNRRIQNSTRRHIPTAHEMDEFFAGAEEQQQRQFIEKYTNICFSVFCFQIFKIFWISADCDISITCEAHFYTEELIKYMPSVFSCRYNFDPVNDKPLPGRYEWVKLDP</sequence>
<name>A0AAP0RZ16_LIQFO</name>
<comment type="similarity">
    <text evidence="2">Belongs to the CDI family. ICK/KRP subfamily.</text>
</comment>
<dbReference type="EMBL" id="JBBPBK010000003">
    <property type="protein sequence ID" value="KAK9287592.1"/>
    <property type="molecule type" value="Genomic_DNA"/>
</dbReference>
<dbReference type="Gene3D" id="4.10.365.10">
    <property type="entry name" value="p27"/>
    <property type="match status" value="1"/>
</dbReference>
<feature type="domain" description="Cyclin-dependent kinase inhibitor" evidence="6">
    <location>
        <begin position="275"/>
        <end position="308"/>
    </location>
</feature>
<dbReference type="InterPro" id="IPR044275">
    <property type="entry name" value="KRP"/>
</dbReference>
<evidence type="ECO:0000256" key="4">
    <source>
        <dbReference type="ARBA" id="ARBA00023306"/>
    </source>
</evidence>
<feature type="region of interest" description="Disordered" evidence="5">
    <location>
        <begin position="70"/>
        <end position="156"/>
    </location>
</feature>